<organism evidence="3 4">
    <name type="scientific">Rhizomicrobium palustre</name>
    <dbReference type="NCBI Taxonomy" id="189966"/>
    <lineage>
        <taxon>Bacteria</taxon>
        <taxon>Pseudomonadati</taxon>
        <taxon>Pseudomonadota</taxon>
        <taxon>Alphaproteobacteria</taxon>
        <taxon>Micropepsales</taxon>
        <taxon>Micropepsaceae</taxon>
        <taxon>Rhizomicrobium</taxon>
    </lineage>
</organism>
<keyword evidence="1" id="KW-0732">Signal</keyword>
<dbReference type="InterPro" id="IPR006626">
    <property type="entry name" value="PbH1"/>
</dbReference>
<dbReference type="SUPFAM" id="SSF51126">
    <property type="entry name" value="Pectin lyase-like"/>
    <property type="match status" value="1"/>
</dbReference>
<dbReference type="EMBL" id="JAASRM010000001">
    <property type="protein sequence ID" value="NIK86727.1"/>
    <property type="molecule type" value="Genomic_DNA"/>
</dbReference>
<keyword evidence="4" id="KW-1185">Reference proteome</keyword>
<evidence type="ECO:0000256" key="1">
    <source>
        <dbReference type="SAM" id="SignalP"/>
    </source>
</evidence>
<dbReference type="AlphaFoldDB" id="A0A846MUP0"/>
<dbReference type="Pfam" id="PF13229">
    <property type="entry name" value="Beta_helix"/>
    <property type="match status" value="1"/>
</dbReference>
<dbReference type="Proteomes" id="UP000570514">
    <property type="component" value="Unassembled WGS sequence"/>
</dbReference>
<reference evidence="3 4" key="1">
    <citation type="submission" date="2020-03" db="EMBL/GenBank/DDBJ databases">
        <title>Genomic Encyclopedia of Type Strains, Phase IV (KMG-IV): sequencing the most valuable type-strain genomes for metagenomic binning, comparative biology and taxonomic classification.</title>
        <authorList>
            <person name="Goeker M."/>
        </authorList>
    </citation>
    <scope>NUCLEOTIDE SEQUENCE [LARGE SCALE GENOMIC DNA]</scope>
    <source>
        <strain evidence="3 4">DSM 19867</strain>
    </source>
</reference>
<dbReference type="SMART" id="SM00710">
    <property type="entry name" value="PbH1"/>
    <property type="match status" value="5"/>
</dbReference>
<comment type="caution">
    <text evidence="3">The sequence shown here is derived from an EMBL/GenBank/DDBJ whole genome shotgun (WGS) entry which is preliminary data.</text>
</comment>
<dbReference type="RefSeq" id="WP_167079710.1">
    <property type="nucleotide sequence ID" value="NZ_BAAADC010000001.1"/>
</dbReference>
<feature type="domain" description="Right handed beta helix" evidence="2">
    <location>
        <begin position="57"/>
        <end position="152"/>
    </location>
</feature>
<sequence length="301" mass="31501">MKAALVIFAFVVPAQAAVLEVGSGTAFSLPSAAIAAAKPGDTVHIAAGSYRDCAAWTVDDLTIEGENGTVLREAICQGAGIFVVNAPNAIIRNISFEGASIAEGNGSGIRANGQRLLVEHCSFRNNQDGILTANNGGAELIVRDSRFEKNGACLPNKGCAHGIYAGVITRLRVETSHFRDAVAGHYIKSRARRTEVIGNRIEDGDSGRSSYLIDLPNGGALEMTGNTLQKGPRTENPTAAVILGEEGDKRPAGPVTISDNIFRNDGPPTIFVRNDAKSPALLSGNKITGKVRLLVGRGAVD</sequence>
<accession>A0A846MUP0</accession>
<dbReference type="InterPro" id="IPR011050">
    <property type="entry name" value="Pectin_lyase_fold/virulence"/>
</dbReference>
<evidence type="ECO:0000313" key="4">
    <source>
        <dbReference type="Proteomes" id="UP000570514"/>
    </source>
</evidence>
<evidence type="ECO:0000259" key="2">
    <source>
        <dbReference type="Pfam" id="PF13229"/>
    </source>
</evidence>
<gene>
    <name evidence="3" type="ORF">FHS83_000045</name>
</gene>
<protein>
    <recommendedName>
        <fullName evidence="2">Right handed beta helix domain-containing protein</fullName>
    </recommendedName>
</protein>
<feature type="signal peptide" evidence="1">
    <location>
        <begin position="1"/>
        <end position="16"/>
    </location>
</feature>
<dbReference type="InterPro" id="IPR012334">
    <property type="entry name" value="Pectin_lyas_fold"/>
</dbReference>
<name>A0A846MUP0_9PROT</name>
<proteinExistence type="predicted"/>
<evidence type="ECO:0000313" key="3">
    <source>
        <dbReference type="EMBL" id="NIK86727.1"/>
    </source>
</evidence>
<feature type="chain" id="PRO_5032888136" description="Right handed beta helix domain-containing protein" evidence="1">
    <location>
        <begin position="17"/>
        <end position="301"/>
    </location>
</feature>
<dbReference type="InterPro" id="IPR039448">
    <property type="entry name" value="Beta_helix"/>
</dbReference>
<dbReference type="Gene3D" id="2.160.20.10">
    <property type="entry name" value="Single-stranded right-handed beta-helix, Pectin lyase-like"/>
    <property type="match status" value="1"/>
</dbReference>